<dbReference type="InterPro" id="IPR006059">
    <property type="entry name" value="SBP"/>
</dbReference>
<feature type="compositionally biased region" description="Acidic residues" evidence="5">
    <location>
        <begin position="44"/>
        <end position="59"/>
    </location>
</feature>
<dbReference type="EMBL" id="LGKN01000005">
    <property type="protein sequence ID" value="KPL87655.1"/>
    <property type="molecule type" value="Genomic_DNA"/>
</dbReference>
<evidence type="ECO:0000313" key="8">
    <source>
        <dbReference type="EMBL" id="KPL87655.1"/>
    </source>
</evidence>
<sequence>MKKKLLLTLTLFVMLFWVAACGGGEESTPATEEPAAEAPAQEEQAQEEPTAEPAEEPAQEESSGGERVKVRWFVGLGAGTDEGAIPPQEEFVKRFNESQDKIELVLEIVDNAAAYDALATQIAAGNAPCIVGPVGIRGRDSFKGAWLDLQPLIEKYNYDMSDFDPAMIEFYQVKEEGQLGIPFAIYPSFVIYNKDLFDEAGLPYPPAHHGEPYIDENGEEHEWNIETLTELAKKLTVDVNGEDATSEAFDPDNIVQFGWMNQWTDARGIGTFFGAGSLVDENGNAQVPEHWREAWKWYYGGMWKEWFIPNGPYGGADFLQGPGGPFSSGNMGMIHIHLWYVAPWALGEADFDWNLAATPAYNGKITAKMHADTFGILKGCPTPDEAFEVLTYMLSKEHAPELLNIYGGMPARLSLQDSFFQQYQEANFPDKTDINWDVVREAVAYADNPNHESWVPGYQETSDRLNQFWDKLSNTPDLDVDAEIDALVQDLQKIFDANRE</sequence>
<dbReference type="PANTHER" id="PTHR43649">
    <property type="entry name" value="ARABINOSE-BINDING PROTEIN-RELATED"/>
    <property type="match status" value="1"/>
</dbReference>
<dbReference type="OrthoDB" id="9782846at2"/>
<evidence type="ECO:0000313" key="10">
    <source>
        <dbReference type="Proteomes" id="UP000050502"/>
    </source>
</evidence>
<dbReference type="SUPFAM" id="SSF53850">
    <property type="entry name" value="Periplasmic binding protein-like II"/>
    <property type="match status" value="1"/>
</dbReference>
<reference evidence="9" key="3">
    <citation type="submission" date="2015-08" db="EMBL/GenBank/DDBJ databases">
        <title>Draft Genome Sequence of a Heterotrophic Facultative Anaerobic Bacterium Ardenticatena maritima Strain 110S.</title>
        <authorList>
            <person name="Kawaichi S."/>
            <person name="Yoshida T."/>
            <person name="Sako Y."/>
            <person name="Nakamura R."/>
        </authorList>
    </citation>
    <scope>NUCLEOTIDE SEQUENCE [LARGE SCALE GENOMIC DNA]</scope>
    <source>
        <strain evidence="9">110S</strain>
    </source>
</reference>
<evidence type="ECO:0000256" key="3">
    <source>
        <dbReference type="ARBA" id="ARBA00022448"/>
    </source>
</evidence>
<name>A0A0M8K740_9CHLR</name>
<dbReference type="Gene3D" id="3.40.190.10">
    <property type="entry name" value="Periplasmic binding protein-like II"/>
    <property type="match status" value="1"/>
</dbReference>
<dbReference type="RefSeq" id="WP_054492050.1">
    <property type="nucleotide sequence ID" value="NZ_BBZA01000033.1"/>
</dbReference>
<comment type="caution">
    <text evidence="7">The sequence shown here is derived from an EMBL/GenBank/DDBJ whole genome shotgun (WGS) entry which is preliminary data.</text>
</comment>
<feature type="chain" id="PRO_5007418384" evidence="6">
    <location>
        <begin position="20"/>
        <end position="500"/>
    </location>
</feature>
<evidence type="ECO:0000313" key="7">
    <source>
        <dbReference type="EMBL" id="GAP62131.1"/>
    </source>
</evidence>
<organism evidence="7 9">
    <name type="scientific">Ardenticatena maritima</name>
    <dbReference type="NCBI Taxonomy" id="872965"/>
    <lineage>
        <taxon>Bacteria</taxon>
        <taxon>Bacillati</taxon>
        <taxon>Chloroflexota</taxon>
        <taxon>Ardenticatenia</taxon>
        <taxon>Ardenticatenales</taxon>
        <taxon>Ardenticatenaceae</taxon>
        <taxon>Ardenticatena</taxon>
    </lineage>
</organism>
<comment type="similarity">
    <text evidence="2">Belongs to the bacterial solute-binding protein 1 family.</text>
</comment>
<proteinExistence type="inferred from homology"/>
<evidence type="ECO:0000313" key="9">
    <source>
        <dbReference type="Proteomes" id="UP000037784"/>
    </source>
</evidence>
<feature type="compositionally biased region" description="Low complexity" evidence="5">
    <location>
        <begin position="26"/>
        <end position="43"/>
    </location>
</feature>
<evidence type="ECO:0000256" key="2">
    <source>
        <dbReference type="ARBA" id="ARBA00008520"/>
    </source>
</evidence>
<evidence type="ECO:0000256" key="1">
    <source>
        <dbReference type="ARBA" id="ARBA00004196"/>
    </source>
</evidence>
<feature type="region of interest" description="Disordered" evidence="5">
    <location>
        <begin position="24"/>
        <end position="66"/>
    </location>
</feature>
<dbReference type="Pfam" id="PF01547">
    <property type="entry name" value="SBP_bac_1"/>
    <property type="match status" value="1"/>
</dbReference>
<dbReference type="Proteomes" id="UP000037784">
    <property type="component" value="Unassembled WGS sequence"/>
</dbReference>
<dbReference type="PATRIC" id="fig|872965.6.peg.1748"/>
<protein>
    <submittedName>
        <fullName evidence="8">Sugar ABC transporter substrate-binding protein</fullName>
    </submittedName>
</protein>
<reference evidence="8 10" key="2">
    <citation type="submission" date="2015-07" db="EMBL/GenBank/DDBJ databases">
        <title>Whole genome sequence of Ardenticatena maritima DSM 23922.</title>
        <authorList>
            <person name="Hemp J."/>
            <person name="Ward L.M."/>
            <person name="Pace L.A."/>
            <person name="Fischer W.W."/>
        </authorList>
    </citation>
    <scope>NUCLEOTIDE SEQUENCE [LARGE SCALE GENOMIC DNA]</scope>
    <source>
        <strain evidence="8 10">110S</strain>
    </source>
</reference>
<dbReference type="STRING" id="872965.SE16_08545"/>
<dbReference type="GO" id="GO:0030313">
    <property type="term" value="C:cell envelope"/>
    <property type="evidence" value="ECO:0007669"/>
    <property type="project" value="UniProtKB-SubCell"/>
</dbReference>
<gene>
    <name evidence="7" type="ORF">ARMA_0554</name>
    <name evidence="8" type="ORF">SE16_08545</name>
</gene>
<dbReference type="Proteomes" id="UP000050502">
    <property type="component" value="Unassembled WGS sequence"/>
</dbReference>
<evidence type="ECO:0000256" key="6">
    <source>
        <dbReference type="SAM" id="SignalP"/>
    </source>
</evidence>
<dbReference type="PROSITE" id="PS51257">
    <property type="entry name" value="PROKAR_LIPOPROTEIN"/>
    <property type="match status" value="1"/>
</dbReference>
<evidence type="ECO:0000256" key="4">
    <source>
        <dbReference type="ARBA" id="ARBA00022729"/>
    </source>
</evidence>
<keyword evidence="9" id="KW-1185">Reference proteome</keyword>
<comment type="subcellular location">
    <subcellularLocation>
        <location evidence="1">Cell envelope</location>
    </subcellularLocation>
</comment>
<dbReference type="AlphaFoldDB" id="A0A0M8K740"/>
<reference evidence="7" key="1">
    <citation type="journal article" date="2015" name="Genome Announc.">
        <title>Draft Genome Sequence of a Heterotrophic Facultative Anaerobic Thermophilic Bacterium, Ardenticatena maritima Strain 110ST.</title>
        <authorList>
            <person name="Kawaichi S."/>
            <person name="Yoshida T."/>
            <person name="Sako Y."/>
            <person name="Nakamura R."/>
        </authorList>
    </citation>
    <scope>NUCLEOTIDE SEQUENCE [LARGE SCALE GENOMIC DNA]</scope>
    <source>
        <strain evidence="7">110S</strain>
    </source>
</reference>
<feature type="signal peptide" evidence="6">
    <location>
        <begin position="1"/>
        <end position="19"/>
    </location>
</feature>
<dbReference type="PANTHER" id="PTHR43649:SF31">
    <property type="entry name" value="SN-GLYCEROL-3-PHOSPHATE-BINDING PERIPLASMIC PROTEIN UGPB"/>
    <property type="match status" value="1"/>
</dbReference>
<evidence type="ECO:0000256" key="5">
    <source>
        <dbReference type="SAM" id="MobiDB-lite"/>
    </source>
</evidence>
<keyword evidence="3" id="KW-0813">Transport</keyword>
<keyword evidence="4 6" id="KW-0732">Signal</keyword>
<accession>A0A0M8K740</accession>
<dbReference type="EMBL" id="BBZA01000033">
    <property type="protein sequence ID" value="GAP62131.1"/>
    <property type="molecule type" value="Genomic_DNA"/>
</dbReference>
<dbReference type="InterPro" id="IPR050490">
    <property type="entry name" value="Bact_solute-bd_prot1"/>
</dbReference>